<dbReference type="PANTHER" id="PTHR12526">
    <property type="entry name" value="GLYCOSYLTRANSFERASE"/>
    <property type="match status" value="1"/>
</dbReference>
<evidence type="ECO:0000256" key="2">
    <source>
        <dbReference type="ARBA" id="ARBA00022676"/>
    </source>
</evidence>
<comment type="similarity">
    <text evidence="1">Belongs to the glycosyltransferase group 1 family. Glycosyltransferase 4 subfamily.</text>
</comment>
<accession>A0A8T9PZ69</accession>
<dbReference type="InterPro" id="IPR001296">
    <property type="entry name" value="Glyco_trans_1"/>
</dbReference>
<dbReference type="EMBL" id="CP095046">
    <property type="protein sequence ID" value="UOQ70035.1"/>
    <property type="molecule type" value="Genomic_DNA"/>
</dbReference>
<evidence type="ECO:0000313" key="7">
    <source>
        <dbReference type="Proteomes" id="UP000831796"/>
    </source>
</evidence>
<evidence type="ECO:0000259" key="5">
    <source>
        <dbReference type="Pfam" id="PF13439"/>
    </source>
</evidence>
<keyword evidence="2" id="KW-0328">Glycosyltransferase</keyword>
<evidence type="ECO:0000256" key="3">
    <source>
        <dbReference type="ARBA" id="ARBA00022679"/>
    </source>
</evidence>
<evidence type="ECO:0000256" key="1">
    <source>
        <dbReference type="ARBA" id="ARBA00009481"/>
    </source>
</evidence>
<evidence type="ECO:0000259" key="4">
    <source>
        <dbReference type="Pfam" id="PF00534"/>
    </source>
</evidence>
<dbReference type="AlphaFoldDB" id="A0A8T9PZ69"/>
<dbReference type="Pfam" id="PF13439">
    <property type="entry name" value="Glyco_transf_4"/>
    <property type="match status" value="1"/>
</dbReference>
<dbReference type="Gene3D" id="3.40.50.2000">
    <property type="entry name" value="Glycogen Phosphorylase B"/>
    <property type="match status" value="2"/>
</dbReference>
<sequence length="405" mass="44125">MKILFASYWGETAPCGVRVHYMSLAAELRRQGHTVDILTPNTLRGPRRRLLSGLQRLVAQVAGPEVALDLWYFAMLYTAAPRGADYDLVNAHDVGSGAAVRRALQGRIPVVVTGHASEHPAEEIIRRNQLAGFRAGLIRRLYAWLLPQTQYFIGVSDYLLNCFRPFLPDDCVTRRIHGGSPLPANADSALPAPVIPEVAGRPVILNVGFLDANKNQRYLVEVARELRRLRPDFVVALVGKGPEEAALRQLIADYDLTDHVLLLGYRTDVLSLLQQATLYVHTARLESLGLALVEAVLAGVPVLAPATGGIPEVLEATPEALFAPTTEPALLARRLHLLLADEAARLVLHSRQYAHATACFTLPHMAAQTVGFYQETLAHFRALSPSHQAEPASVLSSTHAASSLA</sequence>
<organism evidence="6 7">
    <name type="scientific">Hymenobacter cellulosilyticus</name>
    <dbReference type="NCBI Taxonomy" id="2932248"/>
    <lineage>
        <taxon>Bacteria</taxon>
        <taxon>Pseudomonadati</taxon>
        <taxon>Bacteroidota</taxon>
        <taxon>Cytophagia</taxon>
        <taxon>Cytophagales</taxon>
        <taxon>Hymenobacteraceae</taxon>
        <taxon>Hymenobacter</taxon>
    </lineage>
</organism>
<name>A0A8T9PZ69_9BACT</name>
<dbReference type="RefSeq" id="WP_244673459.1">
    <property type="nucleotide sequence ID" value="NZ_CP095046.1"/>
</dbReference>
<dbReference type="InterPro" id="IPR028098">
    <property type="entry name" value="Glyco_trans_4-like_N"/>
</dbReference>
<gene>
    <name evidence="6" type="ORF">MUN79_14710</name>
</gene>
<evidence type="ECO:0000313" key="6">
    <source>
        <dbReference type="EMBL" id="UOQ70035.1"/>
    </source>
</evidence>
<dbReference type="GO" id="GO:0016757">
    <property type="term" value="F:glycosyltransferase activity"/>
    <property type="evidence" value="ECO:0007669"/>
    <property type="project" value="UniProtKB-KW"/>
</dbReference>
<dbReference type="PANTHER" id="PTHR12526:SF640">
    <property type="entry name" value="COLANIC ACID BIOSYNTHESIS GLYCOSYLTRANSFERASE WCAL-RELATED"/>
    <property type="match status" value="1"/>
</dbReference>
<proteinExistence type="inferred from homology"/>
<dbReference type="Pfam" id="PF00534">
    <property type="entry name" value="Glycos_transf_1"/>
    <property type="match status" value="1"/>
</dbReference>
<feature type="domain" description="Glycosyltransferase subfamily 4-like N-terminal" evidence="5">
    <location>
        <begin position="16"/>
        <end position="165"/>
    </location>
</feature>
<keyword evidence="7" id="KW-1185">Reference proteome</keyword>
<dbReference type="Proteomes" id="UP000831796">
    <property type="component" value="Chromosome"/>
</dbReference>
<protein>
    <submittedName>
        <fullName evidence="6">Glycosyltransferase family 4 protein</fullName>
    </submittedName>
</protein>
<dbReference type="CDD" id="cd03801">
    <property type="entry name" value="GT4_PimA-like"/>
    <property type="match status" value="1"/>
</dbReference>
<dbReference type="SUPFAM" id="SSF53756">
    <property type="entry name" value="UDP-Glycosyltransferase/glycogen phosphorylase"/>
    <property type="match status" value="1"/>
</dbReference>
<dbReference type="KEGG" id="hcu:MUN79_14710"/>
<keyword evidence="3" id="KW-0808">Transferase</keyword>
<reference evidence="6" key="1">
    <citation type="submission" date="2022-04" db="EMBL/GenBank/DDBJ databases">
        <title>Hymenobacter sp. isolated from the air.</title>
        <authorList>
            <person name="Won M."/>
            <person name="Lee C.-M."/>
            <person name="Woen H.-Y."/>
            <person name="Kwon S.-W."/>
        </authorList>
    </citation>
    <scope>NUCLEOTIDE SEQUENCE</scope>
    <source>
        <strain evidence="6">5116S-3</strain>
    </source>
</reference>
<feature type="domain" description="Glycosyl transferase family 1" evidence="4">
    <location>
        <begin position="199"/>
        <end position="346"/>
    </location>
</feature>